<feature type="region of interest" description="Disordered" evidence="2">
    <location>
        <begin position="144"/>
        <end position="176"/>
    </location>
</feature>
<name>A0A915PYN2_9BILA</name>
<feature type="coiled-coil region" evidence="1">
    <location>
        <begin position="24"/>
        <end position="61"/>
    </location>
</feature>
<feature type="compositionally biased region" description="Low complexity" evidence="2">
    <location>
        <begin position="151"/>
        <end position="163"/>
    </location>
</feature>
<feature type="region of interest" description="Disordered" evidence="2">
    <location>
        <begin position="1"/>
        <end position="23"/>
    </location>
</feature>
<evidence type="ECO:0000256" key="1">
    <source>
        <dbReference type="SAM" id="Coils"/>
    </source>
</evidence>
<proteinExistence type="predicted"/>
<evidence type="ECO:0000313" key="4">
    <source>
        <dbReference type="WBParaSite" id="sdigi.contig60.g3251.t1"/>
    </source>
</evidence>
<keyword evidence="1" id="KW-0175">Coiled coil</keyword>
<dbReference type="WBParaSite" id="sdigi.contig60.g3251.t1">
    <property type="protein sequence ID" value="sdigi.contig60.g3251.t1"/>
    <property type="gene ID" value="sdigi.contig60.g3251"/>
</dbReference>
<reference evidence="4" key="1">
    <citation type="submission" date="2022-11" db="UniProtKB">
        <authorList>
            <consortium name="WormBaseParasite"/>
        </authorList>
    </citation>
    <scope>IDENTIFICATION</scope>
</reference>
<organism evidence="3 4">
    <name type="scientific">Setaria digitata</name>
    <dbReference type="NCBI Taxonomy" id="48799"/>
    <lineage>
        <taxon>Eukaryota</taxon>
        <taxon>Metazoa</taxon>
        <taxon>Ecdysozoa</taxon>
        <taxon>Nematoda</taxon>
        <taxon>Chromadorea</taxon>
        <taxon>Rhabditida</taxon>
        <taxon>Spirurina</taxon>
        <taxon>Spiruromorpha</taxon>
        <taxon>Filarioidea</taxon>
        <taxon>Setariidae</taxon>
        <taxon>Setaria</taxon>
    </lineage>
</organism>
<feature type="coiled-coil region" evidence="1">
    <location>
        <begin position="595"/>
        <end position="624"/>
    </location>
</feature>
<evidence type="ECO:0000256" key="2">
    <source>
        <dbReference type="SAM" id="MobiDB-lite"/>
    </source>
</evidence>
<protein>
    <submittedName>
        <fullName evidence="4">Uncharacterized protein</fullName>
    </submittedName>
</protein>
<dbReference type="AlphaFoldDB" id="A0A915PYN2"/>
<sequence length="756" mass="84480">MDDTVRNTTMSRSSYMCSTRKDNAEEVARRRAAMQQEIEQRQKLARKLQDEKMARAIAQKEEHLMKQRKAQQREMLRAKAVLDRRTQVLANKEKEKKEAVLAKVHAVASRLTAQHKSRPLYAFGSSTPRELEYLTHLTREQKVYDRKLMPSDRSSTAASGSSSHMTLTPPYDSRNLTSRASMTGSLYVAQSELKTRHKPTLNYMTQSMMITPKPVKIKNVNHIPVHHPMMTQRSTITTKATPFAMAEVQSGPKKFVQKYMPVCRQRSGMVQSKPFETIGNALKSEPMSKKMHKPAGAKINSETKGETMVEKLSSDQMNEILVVLERNDEEDDLRVHDIATTEARNTIGLKEIVDLVHDTNGIKKFDKGDLVLKDSEEEKLENAGDTYKNGNEIQNNNRNVRGVIMLESASDAVIVEDPPQLSLKSGGEDSFLDETRANSGTITLVNAAFDEEGGIHAKQEMKNDLMESESQYIMDGEKISKIDRCNHGLMHPDLLKVKVFGEGQEDLESVMKIVVEEEPVVMNKELFGNGRFEEVIIKGPYETAQNKEENIVSATEANDNFIGEKKAGSPGQRYSVLIEDGLEAISEGSKLAEESNSLKEKRRIQDELLEKEQREREIRKAKLASIMSRTRGGAPPMAVIPPPTNVESAAIIAQEDMKHISSIPLANEYMPMKNTLSHTAASVLQKLATTNPKLLSVLQRNGSNQSLADELSAADPSMSVTLPGQPIGSITSHEGSAKMRHLPFEPDINHRPVAMK</sequence>
<keyword evidence="3" id="KW-1185">Reference proteome</keyword>
<accession>A0A915PYN2</accession>
<evidence type="ECO:0000313" key="3">
    <source>
        <dbReference type="Proteomes" id="UP000887581"/>
    </source>
</evidence>
<feature type="compositionally biased region" description="Polar residues" evidence="2">
    <location>
        <begin position="1"/>
        <end position="17"/>
    </location>
</feature>
<dbReference type="Proteomes" id="UP000887581">
    <property type="component" value="Unplaced"/>
</dbReference>